<keyword evidence="5 7" id="KW-0460">Magnesium</keyword>
<accession>A0A917C187</accession>
<reference evidence="8" key="2">
    <citation type="submission" date="2020-09" db="EMBL/GenBank/DDBJ databases">
        <authorList>
            <person name="Sun Q."/>
            <person name="Zhou Y."/>
        </authorList>
    </citation>
    <scope>NUCLEOTIDE SEQUENCE</scope>
    <source>
        <strain evidence="8">CGMCC 1.15254</strain>
    </source>
</reference>
<dbReference type="PANTHER" id="PTHR43200:SF6">
    <property type="entry name" value="3'(2'),5'-BISPHOSPHATE NUCLEOTIDASE"/>
    <property type="match status" value="1"/>
</dbReference>
<protein>
    <recommendedName>
        <fullName evidence="6">Histidinol-phosphatase</fullName>
        <ecNumber evidence="6">3.1.3.15</ecNumber>
    </recommendedName>
</protein>
<feature type="binding site" evidence="7">
    <location>
        <position position="82"/>
    </location>
    <ligand>
        <name>Mg(2+)</name>
        <dbReference type="ChEBI" id="CHEBI:18420"/>
        <label>1</label>
        <note>catalytic</note>
    </ligand>
</feature>
<dbReference type="Gene3D" id="3.30.540.10">
    <property type="entry name" value="Fructose-1,6-Bisphosphatase, subunit A, domain 1"/>
    <property type="match status" value="1"/>
</dbReference>
<keyword evidence="9" id="KW-1185">Reference proteome</keyword>
<evidence type="ECO:0000256" key="4">
    <source>
        <dbReference type="ARBA" id="ARBA00022801"/>
    </source>
</evidence>
<evidence type="ECO:0000313" key="9">
    <source>
        <dbReference type="Proteomes" id="UP000632498"/>
    </source>
</evidence>
<feature type="binding site" evidence="7">
    <location>
        <position position="66"/>
    </location>
    <ligand>
        <name>Mg(2+)</name>
        <dbReference type="ChEBI" id="CHEBI:18420"/>
        <label>1</label>
        <note>catalytic</note>
    </ligand>
</feature>
<evidence type="ECO:0000256" key="6">
    <source>
        <dbReference type="NCBIfam" id="TIGR02067"/>
    </source>
</evidence>
<proteinExistence type="inferred from homology"/>
<dbReference type="RefSeq" id="WP_188664916.1">
    <property type="nucleotide sequence ID" value="NZ_BMHV01000015.1"/>
</dbReference>
<dbReference type="SUPFAM" id="SSF56655">
    <property type="entry name" value="Carbohydrate phosphatase"/>
    <property type="match status" value="1"/>
</dbReference>
<dbReference type="NCBIfam" id="TIGR02067">
    <property type="entry name" value="his_9_HisN"/>
    <property type="match status" value="1"/>
</dbReference>
<dbReference type="GO" id="GO:0046872">
    <property type="term" value="F:metal ion binding"/>
    <property type="evidence" value="ECO:0007669"/>
    <property type="project" value="UniProtKB-KW"/>
</dbReference>
<sequence length="254" mass="27674">MTTEILEFAASLADTSRAVIEPYFRRNVGVIDKADDSPVTIADRSAEAAMRERIEQAFEDHGIFGEEHGVKEGDGVHTWVLDPIDGTRSFICGAPWFGTLIAYLENGVPQIGVLDVPMMKERWVGSPNGTTYNGSYCQVRTGVDLNQASLFTTDIDLFTEEQAAGFNRVKDKVKCTRYGTDCYAYALLASGHIDLVIEAGLQPYDAMALVPVIQGAGGIVTGWDGEEVTLNWDGRIVAAATPQLHQQALELLKS</sequence>
<dbReference type="InterPro" id="IPR051090">
    <property type="entry name" value="Inositol_monoP_superfamily"/>
</dbReference>
<feature type="binding site" evidence="7">
    <location>
        <position position="205"/>
    </location>
    <ligand>
        <name>Mg(2+)</name>
        <dbReference type="ChEBI" id="CHEBI:18420"/>
        <label>1</label>
        <note>catalytic</note>
    </ligand>
</feature>
<dbReference type="Pfam" id="PF00459">
    <property type="entry name" value="Inositol_P"/>
    <property type="match status" value="1"/>
</dbReference>
<dbReference type="GO" id="GO:0004401">
    <property type="term" value="F:histidinol-phosphatase activity"/>
    <property type="evidence" value="ECO:0007669"/>
    <property type="project" value="UniProtKB-UniRule"/>
</dbReference>
<reference evidence="8" key="1">
    <citation type="journal article" date="2014" name="Int. J. Syst. Evol. Microbiol.">
        <title>Complete genome sequence of Corynebacterium casei LMG S-19264T (=DSM 44701T), isolated from a smear-ripened cheese.</title>
        <authorList>
            <consortium name="US DOE Joint Genome Institute (JGI-PGF)"/>
            <person name="Walter F."/>
            <person name="Albersmeier A."/>
            <person name="Kalinowski J."/>
            <person name="Ruckert C."/>
        </authorList>
    </citation>
    <scope>NUCLEOTIDE SEQUENCE</scope>
    <source>
        <strain evidence="8">CGMCC 1.15254</strain>
    </source>
</reference>
<feature type="binding site" evidence="7">
    <location>
        <position position="85"/>
    </location>
    <ligand>
        <name>Mg(2+)</name>
        <dbReference type="ChEBI" id="CHEBI:18420"/>
        <label>1</label>
        <note>catalytic</note>
    </ligand>
</feature>
<dbReference type="Proteomes" id="UP000632498">
    <property type="component" value="Unassembled WGS sequence"/>
</dbReference>
<keyword evidence="3 7" id="KW-0479">Metal-binding</keyword>
<dbReference type="PANTHER" id="PTHR43200">
    <property type="entry name" value="PHOSPHATASE"/>
    <property type="match status" value="1"/>
</dbReference>
<dbReference type="InterPro" id="IPR000760">
    <property type="entry name" value="Inositol_monophosphatase-like"/>
</dbReference>
<evidence type="ECO:0000256" key="1">
    <source>
        <dbReference type="ARBA" id="ARBA00001946"/>
    </source>
</evidence>
<comment type="caution">
    <text evidence="8">The sequence shown here is derived from an EMBL/GenBank/DDBJ whole genome shotgun (WGS) entry which is preliminary data.</text>
</comment>
<feature type="binding site" evidence="7">
    <location>
        <position position="84"/>
    </location>
    <ligand>
        <name>Mg(2+)</name>
        <dbReference type="ChEBI" id="CHEBI:18420"/>
        <label>1</label>
        <note>catalytic</note>
    </ligand>
</feature>
<dbReference type="AlphaFoldDB" id="A0A917C187"/>
<comment type="cofactor">
    <cofactor evidence="1 7">
        <name>Mg(2+)</name>
        <dbReference type="ChEBI" id="CHEBI:18420"/>
    </cofactor>
</comment>
<comment type="similarity">
    <text evidence="2">Belongs to the inositol monophosphatase superfamily.</text>
</comment>
<dbReference type="EC" id="3.1.3.15" evidence="6"/>
<dbReference type="PRINTS" id="PR00377">
    <property type="entry name" value="IMPHPHTASES"/>
</dbReference>
<evidence type="ECO:0000256" key="2">
    <source>
        <dbReference type="ARBA" id="ARBA00009759"/>
    </source>
</evidence>
<name>A0A917C187_9PROT</name>
<dbReference type="CDD" id="cd01641">
    <property type="entry name" value="Bacterial_IMPase_like_1"/>
    <property type="match status" value="1"/>
</dbReference>
<dbReference type="GO" id="GO:0000105">
    <property type="term" value="P:L-histidine biosynthetic process"/>
    <property type="evidence" value="ECO:0007669"/>
    <property type="project" value="UniProtKB-UniRule"/>
</dbReference>
<evidence type="ECO:0000256" key="3">
    <source>
        <dbReference type="ARBA" id="ARBA00022723"/>
    </source>
</evidence>
<organism evidence="8 9">
    <name type="scientific">Terasakiella brassicae</name>
    <dbReference type="NCBI Taxonomy" id="1634917"/>
    <lineage>
        <taxon>Bacteria</taxon>
        <taxon>Pseudomonadati</taxon>
        <taxon>Pseudomonadota</taxon>
        <taxon>Alphaproteobacteria</taxon>
        <taxon>Rhodospirillales</taxon>
        <taxon>Terasakiellaceae</taxon>
        <taxon>Terasakiella</taxon>
    </lineage>
</organism>
<keyword evidence="4" id="KW-0378">Hydrolase</keyword>
<evidence type="ECO:0000313" key="8">
    <source>
        <dbReference type="EMBL" id="GGF67475.1"/>
    </source>
</evidence>
<dbReference type="InterPro" id="IPR011809">
    <property type="entry name" value="His_9_proposed"/>
</dbReference>
<evidence type="ECO:0000256" key="5">
    <source>
        <dbReference type="ARBA" id="ARBA00022842"/>
    </source>
</evidence>
<dbReference type="Gene3D" id="3.40.190.80">
    <property type="match status" value="1"/>
</dbReference>
<evidence type="ECO:0000256" key="7">
    <source>
        <dbReference type="PIRSR" id="PIRSR600760-2"/>
    </source>
</evidence>
<gene>
    <name evidence="8" type="ORF">GCM10011332_21970</name>
</gene>
<dbReference type="EMBL" id="BMHV01000015">
    <property type="protein sequence ID" value="GGF67475.1"/>
    <property type="molecule type" value="Genomic_DNA"/>
</dbReference>